<proteinExistence type="predicted"/>
<sequence length="281" mass="33974">MNNLWRDVCFIDELLYKKLYLTHKGLYKDDVEMNLKKPGVFLINIRFLKKDTNILIYNYIFYTEEFIDSLIMYFIVRDNFAKSLTFRESGDFLCIIDKSLNIHEHVKEIFKYLNSFNVYLYEDLKYVKSNEEYKYFFFLDIIKKSTIALNHDKLIEVFNNIVKKNYEDLKLNKFTDIYSYCKIDNDLDLINDTLFLIKDINTFLLDIRKLGYVISQGPQAWRGQINSMNHFLNNIDVDYRDNLYNHLDYHMYHGTAQFKEPLPRKAFSFKNIHKKIGNIRF</sequence>
<keyword evidence="1" id="KW-0496">Mitochondrion</keyword>
<gene>
    <name evidence="1" type="primary">orf4</name>
</gene>
<dbReference type="EMBL" id="AY916130">
    <property type="protein sequence ID" value="AAW78230.1"/>
    <property type="molecule type" value="Genomic_DNA"/>
</dbReference>
<dbReference type="RefSeq" id="YP_313624.1">
    <property type="nucleotide sequence ID" value="NC_007394.1"/>
</dbReference>
<organism evidence="1">
    <name type="scientific">Epidermophyton floccosum</name>
    <dbReference type="NCBI Taxonomy" id="34391"/>
    <lineage>
        <taxon>Eukaryota</taxon>
        <taxon>Fungi</taxon>
        <taxon>Dikarya</taxon>
        <taxon>Ascomycota</taxon>
        <taxon>Pezizomycotina</taxon>
        <taxon>Eurotiomycetes</taxon>
        <taxon>Eurotiomycetidae</taxon>
        <taxon>Onygenales</taxon>
        <taxon>Arthrodermataceae</taxon>
        <taxon>Epidermophyton</taxon>
    </lineage>
</organism>
<reference evidence="1" key="2">
    <citation type="journal article" date="2006" name="Curr. Genet.">
        <title>The complete DNA sequence of the mitochondrial genome of the dermatophyte fungus Epidermophyton floccosum.</title>
        <authorList>
            <person name="Tambor J.H."/>
            <person name="Guedes R.F."/>
            <person name="Nobrega M.P."/>
            <person name="Nobrega F.G."/>
        </authorList>
    </citation>
    <scope>NUCLEOTIDE SEQUENCE</scope>
    <source>
        <strain evidence="1">ATCC 26072</strain>
    </source>
</reference>
<dbReference type="AlphaFoldDB" id="Q3ZEH3"/>
<name>Q3ZEH3_EPIFL</name>
<protein>
    <submittedName>
        <fullName evidence="1">Hypothetical orf4</fullName>
    </submittedName>
</protein>
<dbReference type="GeneID" id="3666173"/>
<evidence type="ECO:0000313" key="1">
    <source>
        <dbReference type="EMBL" id="AAW78230.1"/>
    </source>
</evidence>
<reference evidence="1" key="1">
    <citation type="submission" date="2005-01" db="EMBL/GenBank/DDBJ databases">
        <authorList>
            <person name="Tambor J.H.M."/>
            <person name="Guedes R.F."/>
            <person name="Nobrega M.P."/>
            <person name="Nobrega F.G."/>
        </authorList>
    </citation>
    <scope>NUCLEOTIDE SEQUENCE</scope>
    <source>
        <strain evidence="1">ATCC 26072</strain>
    </source>
</reference>
<geneLocation type="mitochondrion" evidence="1"/>
<accession>Q3ZEH3</accession>